<dbReference type="InterPro" id="IPR038063">
    <property type="entry name" value="Transpep_catalytic_dom"/>
</dbReference>
<dbReference type="PANTHER" id="PTHR36699">
    <property type="entry name" value="LD-TRANSPEPTIDASE"/>
    <property type="match status" value="1"/>
</dbReference>
<feature type="compositionally biased region" description="Polar residues" evidence="8">
    <location>
        <begin position="347"/>
        <end position="357"/>
    </location>
</feature>
<evidence type="ECO:0000256" key="3">
    <source>
        <dbReference type="ARBA" id="ARBA00022679"/>
    </source>
</evidence>
<keyword evidence="3" id="KW-0808">Transferase</keyword>
<evidence type="ECO:0000256" key="8">
    <source>
        <dbReference type="SAM" id="MobiDB-lite"/>
    </source>
</evidence>
<dbReference type="InterPro" id="IPR005490">
    <property type="entry name" value="LD_TPept_cat_dom"/>
</dbReference>
<feature type="domain" description="L,D-TPase catalytic" evidence="9">
    <location>
        <begin position="86"/>
        <end position="217"/>
    </location>
</feature>
<evidence type="ECO:0000256" key="1">
    <source>
        <dbReference type="ARBA" id="ARBA00004752"/>
    </source>
</evidence>
<feature type="active site" description="Nucleophile" evidence="7">
    <location>
        <position position="186"/>
    </location>
</feature>
<evidence type="ECO:0000256" key="7">
    <source>
        <dbReference type="PROSITE-ProRule" id="PRU01373"/>
    </source>
</evidence>
<dbReference type="Proteomes" id="UP000252893">
    <property type="component" value="Unassembled WGS sequence"/>
</dbReference>
<evidence type="ECO:0000313" key="10">
    <source>
        <dbReference type="EMBL" id="RBO97858.1"/>
    </source>
</evidence>
<dbReference type="PROSITE" id="PS52029">
    <property type="entry name" value="LD_TPASE"/>
    <property type="match status" value="1"/>
</dbReference>
<dbReference type="EMBL" id="QNRH01000002">
    <property type="protein sequence ID" value="RBO97858.1"/>
    <property type="molecule type" value="Genomic_DNA"/>
</dbReference>
<sequence>MRDKLIAAKNLPFCYFRIFWSNSYVFLPVNLMKLRTAIFASLIATVALAGCQGSVFDGVEAKAERELPSKVLAKIKAKGMNKTSPVMARIFKEEGVLEVWKQKTNGRYDMVASYEICKWSGKLGPKFVEGDRQAPEGFYSVSAAQMNPNSQYYLSFNLGFPNAYDRAHGRTGQHLMVHGACSSAGCYSMTDESMSEIYAFGRDAFKGGQRDFQVQAFPFRMTAANMARYKSDPNYEFWIMLKEGYDQFEITKVPPKVDVCGKRYVFNQNFPGQQGISASAACPPMSQPDSIQSAYSSYQKTYDAAFSTALNKSSKKNLAPSIMGIQEAKLVSDWSARRARGEKVSRTPPSLSPASSETPGAPDTAAPTAIAQTPAPATTTVATTAPVAAQPELDQNVTASLPVPASNPVAAETTPQALPVVPSPEKKSLWNRMTGQ</sequence>
<keyword evidence="4 7" id="KW-0133">Cell shape</keyword>
<dbReference type="SUPFAM" id="SSF141523">
    <property type="entry name" value="L,D-transpeptidase catalytic domain-like"/>
    <property type="match status" value="1"/>
</dbReference>
<organism evidence="10 11">
    <name type="scientific">Pseudochrobactrum asaccharolyticum</name>
    <dbReference type="NCBI Taxonomy" id="354351"/>
    <lineage>
        <taxon>Bacteria</taxon>
        <taxon>Pseudomonadati</taxon>
        <taxon>Pseudomonadota</taxon>
        <taxon>Alphaproteobacteria</taxon>
        <taxon>Hyphomicrobiales</taxon>
        <taxon>Brucellaceae</taxon>
        <taxon>Pseudochrobactrum</taxon>
    </lineage>
</organism>
<keyword evidence="5 7" id="KW-0573">Peptidoglycan synthesis</keyword>
<gene>
    <name evidence="10" type="ORF">DFR47_102649</name>
</gene>
<evidence type="ECO:0000259" key="9">
    <source>
        <dbReference type="PROSITE" id="PS52029"/>
    </source>
</evidence>
<evidence type="ECO:0000256" key="4">
    <source>
        <dbReference type="ARBA" id="ARBA00022960"/>
    </source>
</evidence>
<comment type="similarity">
    <text evidence="2">Belongs to the YkuD family.</text>
</comment>
<dbReference type="AlphaFoldDB" id="A0A366E8X2"/>
<name>A0A366E8X2_9HYPH</name>
<dbReference type="GO" id="GO:0016740">
    <property type="term" value="F:transferase activity"/>
    <property type="evidence" value="ECO:0007669"/>
    <property type="project" value="UniProtKB-KW"/>
</dbReference>
<reference evidence="10 11" key="1">
    <citation type="submission" date="2018-06" db="EMBL/GenBank/DDBJ databases">
        <title>Genomic Encyclopedia of Type Strains, Phase IV (KMG-IV): sequencing the most valuable type-strain genomes for metagenomic binning, comparative biology and taxonomic classification.</title>
        <authorList>
            <person name="Goeker M."/>
        </authorList>
    </citation>
    <scope>NUCLEOTIDE SEQUENCE [LARGE SCALE GENOMIC DNA]</scope>
    <source>
        <strain evidence="10 11">DSM 25619</strain>
    </source>
</reference>
<evidence type="ECO:0000256" key="6">
    <source>
        <dbReference type="ARBA" id="ARBA00023316"/>
    </source>
</evidence>
<dbReference type="GO" id="GO:0008360">
    <property type="term" value="P:regulation of cell shape"/>
    <property type="evidence" value="ECO:0007669"/>
    <property type="project" value="UniProtKB-UniRule"/>
</dbReference>
<evidence type="ECO:0000256" key="5">
    <source>
        <dbReference type="ARBA" id="ARBA00022984"/>
    </source>
</evidence>
<proteinExistence type="inferred from homology"/>
<evidence type="ECO:0000256" key="2">
    <source>
        <dbReference type="ARBA" id="ARBA00005992"/>
    </source>
</evidence>
<keyword evidence="6 7" id="KW-0961">Cell wall biogenesis/degradation</keyword>
<feature type="compositionally biased region" description="Low complexity" evidence="8">
    <location>
        <begin position="358"/>
        <end position="391"/>
    </location>
</feature>
<dbReference type="GO" id="GO:0009252">
    <property type="term" value="P:peptidoglycan biosynthetic process"/>
    <property type="evidence" value="ECO:0007669"/>
    <property type="project" value="UniProtKB-UniPathway"/>
</dbReference>
<dbReference type="PANTHER" id="PTHR36699:SF1">
    <property type="entry name" value="L,D-TRANSPEPTIDASE YAFK-RELATED"/>
    <property type="match status" value="1"/>
</dbReference>
<dbReference type="GO" id="GO:0071555">
    <property type="term" value="P:cell wall organization"/>
    <property type="evidence" value="ECO:0007669"/>
    <property type="project" value="UniProtKB-UniRule"/>
</dbReference>
<dbReference type="UniPathway" id="UPA00219"/>
<accession>A0A366E8X2</accession>
<dbReference type="CDD" id="cd16913">
    <property type="entry name" value="YkuD_like"/>
    <property type="match status" value="1"/>
</dbReference>
<protein>
    <submittedName>
        <fullName evidence="10">Murein L,D-transpeptidase YafK</fullName>
    </submittedName>
</protein>
<keyword evidence="11" id="KW-1185">Reference proteome</keyword>
<evidence type="ECO:0000313" key="11">
    <source>
        <dbReference type="Proteomes" id="UP000252893"/>
    </source>
</evidence>
<comment type="pathway">
    <text evidence="1 7">Cell wall biogenesis; peptidoglycan biosynthesis.</text>
</comment>
<comment type="caution">
    <text evidence="10">The sequence shown here is derived from an EMBL/GenBank/DDBJ whole genome shotgun (WGS) entry which is preliminary data.</text>
</comment>
<feature type="active site" description="Proton donor/acceptor" evidence="7">
    <location>
        <position position="178"/>
    </location>
</feature>
<dbReference type="GO" id="GO:0004180">
    <property type="term" value="F:carboxypeptidase activity"/>
    <property type="evidence" value="ECO:0007669"/>
    <property type="project" value="UniProtKB-ARBA"/>
</dbReference>
<feature type="region of interest" description="Disordered" evidence="8">
    <location>
        <begin position="339"/>
        <end position="436"/>
    </location>
</feature>